<evidence type="ECO:0000259" key="8">
    <source>
        <dbReference type="Pfam" id="PF10502"/>
    </source>
</evidence>
<dbReference type="OrthoDB" id="9802919at2"/>
<dbReference type="GO" id="GO:0009003">
    <property type="term" value="F:signal peptidase activity"/>
    <property type="evidence" value="ECO:0007669"/>
    <property type="project" value="UniProtKB-EC"/>
</dbReference>
<feature type="domain" description="Peptidase S26" evidence="8">
    <location>
        <begin position="12"/>
        <end position="172"/>
    </location>
</feature>
<dbReference type="NCBIfam" id="TIGR02227">
    <property type="entry name" value="sigpep_I_bact"/>
    <property type="match status" value="1"/>
</dbReference>
<protein>
    <recommendedName>
        <fullName evidence="4 7">Signal peptidase I</fullName>
        <ecNumber evidence="4 7">3.4.21.89</ecNumber>
    </recommendedName>
</protein>
<dbReference type="InterPro" id="IPR036286">
    <property type="entry name" value="LexA/Signal_pep-like_sf"/>
</dbReference>
<dbReference type="RefSeq" id="WP_091494324.1">
    <property type="nucleotide sequence ID" value="NZ_FODJ01000001.1"/>
</dbReference>
<proteinExistence type="inferred from homology"/>
<keyword evidence="5 7" id="KW-0378">Hydrolase</keyword>
<dbReference type="CDD" id="cd06530">
    <property type="entry name" value="S26_SPase_I"/>
    <property type="match status" value="1"/>
</dbReference>
<dbReference type="InterPro" id="IPR000223">
    <property type="entry name" value="Pept_S26A_signal_pept_1"/>
</dbReference>
<gene>
    <name evidence="9" type="ORF">SAMN04488134_101444</name>
</gene>
<evidence type="ECO:0000313" key="10">
    <source>
        <dbReference type="Proteomes" id="UP000199300"/>
    </source>
</evidence>
<evidence type="ECO:0000256" key="2">
    <source>
        <dbReference type="ARBA" id="ARBA00004401"/>
    </source>
</evidence>
<dbReference type="Proteomes" id="UP000199300">
    <property type="component" value="Unassembled WGS sequence"/>
</dbReference>
<dbReference type="EC" id="3.4.21.89" evidence="4 7"/>
<comment type="similarity">
    <text evidence="3 7">Belongs to the peptidase S26 family.</text>
</comment>
<dbReference type="PROSITE" id="PS00760">
    <property type="entry name" value="SPASE_I_2"/>
    <property type="match status" value="1"/>
</dbReference>
<dbReference type="EMBL" id="FODJ01000001">
    <property type="protein sequence ID" value="SEN59818.1"/>
    <property type="molecule type" value="Genomic_DNA"/>
</dbReference>
<feature type="active site" evidence="6">
    <location>
        <position position="39"/>
    </location>
</feature>
<dbReference type="GO" id="GO:0005886">
    <property type="term" value="C:plasma membrane"/>
    <property type="evidence" value="ECO:0007669"/>
    <property type="project" value="UniProtKB-SubCell"/>
</dbReference>
<evidence type="ECO:0000256" key="5">
    <source>
        <dbReference type="ARBA" id="ARBA00022801"/>
    </source>
</evidence>
<comment type="catalytic activity">
    <reaction evidence="1 7">
        <text>Cleavage of hydrophobic, N-terminal signal or leader sequences from secreted and periplasmic proteins.</text>
        <dbReference type="EC" id="3.4.21.89"/>
    </reaction>
</comment>
<keyword evidence="7" id="KW-0812">Transmembrane</keyword>
<evidence type="ECO:0000256" key="4">
    <source>
        <dbReference type="ARBA" id="ARBA00013208"/>
    </source>
</evidence>
<evidence type="ECO:0000313" key="9">
    <source>
        <dbReference type="EMBL" id="SEN59818.1"/>
    </source>
</evidence>
<keyword evidence="10" id="KW-1185">Reference proteome</keyword>
<evidence type="ECO:0000256" key="7">
    <source>
        <dbReference type="RuleBase" id="RU362042"/>
    </source>
</evidence>
<dbReference type="STRING" id="872970.SAMN04488134_101444"/>
<keyword evidence="7" id="KW-0472">Membrane</keyword>
<dbReference type="InterPro" id="IPR019757">
    <property type="entry name" value="Pept_S26A_signal_pept_1_Lys-AS"/>
</dbReference>
<evidence type="ECO:0000256" key="3">
    <source>
        <dbReference type="ARBA" id="ARBA00009370"/>
    </source>
</evidence>
<dbReference type="InterPro" id="IPR019533">
    <property type="entry name" value="Peptidase_S26"/>
</dbReference>
<feature type="transmembrane region" description="Helical" evidence="7">
    <location>
        <begin position="12"/>
        <end position="33"/>
    </location>
</feature>
<sequence length="181" mass="21029">MVKDKVDVKLALKIIALVVFLGWLIRLLVFATIEIDGPSMEPTLTRGERILIEKFSYQISEPARFDIIVFQATEEKNYIKRIIGLPGEKIVMEDDQLYINDQPIREPFLTVQDYSFNFTNDFRLNNLPGRHHVIPEDYYLVLGDNRINSTDSRSLGLIAKQQIIGKASIRYWPLRQISFIE</sequence>
<feature type="active site" evidence="6">
    <location>
        <position position="80"/>
    </location>
</feature>
<dbReference type="GO" id="GO:0004252">
    <property type="term" value="F:serine-type endopeptidase activity"/>
    <property type="evidence" value="ECO:0007669"/>
    <property type="project" value="InterPro"/>
</dbReference>
<dbReference type="PANTHER" id="PTHR43390:SF1">
    <property type="entry name" value="CHLOROPLAST PROCESSING PEPTIDASE"/>
    <property type="match status" value="1"/>
</dbReference>
<dbReference type="PROSITE" id="PS00761">
    <property type="entry name" value="SPASE_I_3"/>
    <property type="match status" value="1"/>
</dbReference>
<dbReference type="Pfam" id="PF10502">
    <property type="entry name" value="Peptidase_S26"/>
    <property type="match status" value="1"/>
</dbReference>
<dbReference type="SUPFAM" id="SSF51306">
    <property type="entry name" value="LexA/Signal peptidase"/>
    <property type="match status" value="1"/>
</dbReference>
<evidence type="ECO:0000256" key="6">
    <source>
        <dbReference type="PIRSR" id="PIRSR600223-1"/>
    </source>
</evidence>
<organism evidence="9 10">
    <name type="scientific">Amphibacillus marinus</name>
    <dbReference type="NCBI Taxonomy" id="872970"/>
    <lineage>
        <taxon>Bacteria</taxon>
        <taxon>Bacillati</taxon>
        <taxon>Bacillota</taxon>
        <taxon>Bacilli</taxon>
        <taxon>Bacillales</taxon>
        <taxon>Bacillaceae</taxon>
        <taxon>Amphibacillus</taxon>
    </lineage>
</organism>
<dbReference type="GO" id="GO:0006465">
    <property type="term" value="P:signal peptide processing"/>
    <property type="evidence" value="ECO:0007669"/>
    <property type="project" value="InterPro"/>
</dbReference>
<name>A0A1H8HVU6_9BACI</name>
<dbReference type="InterPro" id="IPR019758">
    <property type="entry name" value="Pept_S26A_signal_pept_1_CS"/>
</dbReference>
<dbReference type="AlphaFoldDB" id="A0A1H8HVU6"/>
<keyword evidence="7" id="KW-1133">Transmembrane helix</keyword>
<evidence type="ECO:0000256" key="1">
    <source>
        <dbReference type="ARBA" id="ARBA00000677"/>
    </source>
</evidence>
<keyword evidence="7" id="KW-0645">Protease</keyword>
<reference evidence="9 10" key="1">
    <citation type="submission" date="2016-10" db="EMBL/GenBank/DDBJ databases">
        <authorList>
            <person name="de Groot N.N."/>
        </authorList>
    </citation>
    <scope>NUCLEOTIDE SEQUENCE [LARGE SCALE GENOMIC DNA]</scope>
    <source>
        <strain evidence="9 10">CGMCC 1.10434</strain>
    </source>
</reference>
<dbReference type="PANTHER" id="PTHR43390">
    <property type="entry name" value="SIGNAL PEPTIDASE I"/>
    <property type="match status" value="1"/>
</dbReference>
<dbReference type="PRINTS" id="PR00727">
    <property type="entry name" value="LEADERPTASE"/>
</dbReference>
<accession>A0A1H8HVU6</accession>
<dbReference type="Gene3D" id="2.10.109.10">
    <property type="entry name" value="Umud Fragment, subunit A"/>
    <property type="match status" value="1"/>
</dbReference>
<comment type="subcellular location">
    <subcellularLocation>
        <location evidence="2">Cell membrane</location>
        <topology evidence="2">Single-pass type II membrane protein</topology>
    </subcellularLocation>
    <subcellularLocation>
        <location evidence="7">Membrane</location>
        <topology evidence="7">Single-pass type II membrane protein</topology>
    </subcellularLocation>
</comment>